<proteinExistence type="predicted"/>
<dbReference type="InterPro" id="IPR036465">
    <property type="entry name" value="vWFA_dom_sf"/>
</dbReference>
<name>A0A2K8KHA7_9MOLU</name>
<dbReference type="Gene3D" id="3.40.50.410">
    <property type="entry name" value="von Willebrand factor, type A domain"/>
    <property type="match status" value="1"/>
</dbReference>
<dbReference type="Proteomes" id="UP000231179">
    <property type="component" value="Chromosome"/>
</dbReference>
<accession>A0A2K8KHA7</accession>
<keyword evidence="3" id="KW-1185">Reference proteome</keyword>
<evidence type="ECO:0000256" key="1">
    <source>
        <dbReference type="SAM" id="MobiDB-lite"/>
    </source>
</evidence>
<dbReference type="RefSeq" id="WP_100254593.1">
    <property type="nucleotide sequence ID" value="NZ_CP024870.1"/>
</dbReference>
<evidence type="ECO:0000313" key="3">
    <source>
        <dbReference type="Proteomes" id="UP000231179"/>
    </source>
</evidence>
<dbReference type="EMBL" id="CP024870">
    <property type="protein sequence ID" value="ATX71055.1"/>
    <property type="molecule type" value="Genomic_DNA"/>
</dbReference>
<organism evidence="2 3">
    <name type="scientific">Spiroplasma clarkii</name>
    <dbReference type="NCBI Taxonomy" id="2139"/>
    <lineage>
        <taxon>Bacteria</taxon>
        <taxon>Bacillati</taxon>
        <taxon>Mycoplasmatota</taxon>
        <taxon>Mollicutes</taxon>
        <taxon>Entomoplasmatales</taxon>
        <taxon>Spiroplasmataceae</taxon>
        <taxon>Spiroplasma</taxon>
    </lineage>
</organism>
<protein>
    <submittedName>
        <fullName evidence="2">Two-component regulator system yiem receptor component protein</fullName>
    </submittedName>
</protein>
<gene>
    <name evidence="2" type="ORF">SCLAR_v1c07380</name>
</gene>
<sequence>MNFDLEQPANQIKKEIEKLRQKDLHNSDFIEFKKSHEYAAEQLDDKINGFYSAPKLSTISQIKLPDPIRKEIIYYNFISDKFDEVDFAKNLNLVQKKLEEFDSPFSTYIDTMRWKIDNGYIELKDRDWLTDFFKTWTFMLTKRIIDFRLKTVEDLRYNYLVEIYAIIKNYTKYARIYKTMYDVFGKLANIEDELKNQNIESISRFAEFLYKDPSILTIAQLLGRLNGEDDLMEINITEQITTYPTFVKLPYNPEELVGVTISKDIERLLPMELANLFDPELEIVFYKKYVESQLQSFLFESQESIIEHEMEEVEYEAPIPLEQGKFIICIDTSSSMEGAGEYIAKALAIAVAKVALKEHRDIVFVNFANQDVEEFTIDGLNVNIKKMLEFLAKSFYGKTNAKPAFQKVIDKMKTENFKRADLLMISDFMMDTIPDSTRALVNELKENYNRFHSLVVGTMPNVETQEVFDNVMYYDPNDPFATQQIVKSLNETLRDLRELKDEEAAYRDEQIADLNKVRDKKRMRPVHTDSKKFKKMEQAKTKEKEKAKKLEEKRSQLYGNAEDII</sequence>
<feature type="compositionally biased region" description="Basic and acidic residues" evidence="1">
    <location>
        <begin position="526"/>
        <end position="555"/>
    </location>
</feature>
<dbReference type="PANTHER" id="PTHR36846:SF1">
    <property type="entry name" value="PROTEIN VIAA"/>
    <property type="match status" value="1"/>
</dbReference>
<dbReference type="AlphaFoldDB" id="A0A2K8KHA7"/>
<evidence type="ECO:0000313" key="2">
    <source>
        <dbReference type="EMBL" id="ATX71055.1"/>
    </source>
</evidence>
<reference evidence="2 3" key="1">
    <citation type="submission" date="2017-11" db="EMBL/GenBank/DDBJ databases">
        <title>Complete genome sequence of Spiroplasma clarkii CN-5 (DSM 19994).</title>
        <authorList>
            <person name="Tsai Y.-M."/>
            <person name="Chang A."/>
            <person name="Lo W.-S."/>
            <person name="Kuo C.-H."/>
        </authorList>
    </citation>
    <scope>NUCLEOTIDE SEQUENCE [LARGE SCALE GENOMIC DNA]</scope>
    <source>
        <strain evidence="2 3">CN-5</strain>
    </source>
</reference>
<dbReference type="GO" id="GO:0005829">
    <property type="term" value="C:cytosol"/>
    <property type="evidence" value="ECO:0007669"/>
    <property type="project" value="TreeGrafter"/>
</dbReference>
<dbReference type="PANTHER" id="PTHR36846">
    <property type="entry name" value="PROTEIN VIAA"/>
    <property type="match status" value="1"/>
</dbReference>
<dbReference type="SUPFAM" id="SSF53300">
    <property type="entry name" value="vWA-like"/>
    <property type="match status" value="1"/>
</dbReference>
<keyword evidence="2" id="KW-0675">Receptor</keyword>
<feature type="region of interest" description="Disordered" evidence="1">
    <location>
        <begin position="519"/>
        <end position="565"/>
    </location>
</feature>